<dbReference type="Gene3D" id="1.10.533.10">
    <property type="entry name" value="Death Domain, Fas"/>
    <property type="match status" value="1"/>
</dbReference>
<gene>
    <name evidence="3" type="ORF">JZ751_016906</name>
</gene>
<dbReference type="SMART" id="SM01289">
    <property type="entry name" value="PYRIN"/>
    <property type="match status" value="1"/>
</dbReference>
<sequence length="223" mass="24394">MSKEHTGENMFVMAGLILEILEELQKEDFEKFTLYLSENVVEGCSPISWEQLEDKGVAGVVSLMRKYSGNKMLKLTLEILKKIRRHDLVQRLENDLETRTREQTHTDMTSASIHPLVTPKAAGNNVDHSKQAHTDLRSASLNPSVTAEAGGNAVDYTEQAPTDLRSVPCNSSIAAQTGASVAAPQVHGCSVAGNMTVNVNIQPDNKGLRASAKAHLHFNFDNL</sequence>
<evidence type="ECO:0000259" key="1">
    <source>
        <dbReference type="PROSITE" id="PS50168"/>
    </source>
</evidence>
<protein>
    <recommendedName>
        <fullName evidence="5">Pyrin domain-containing protein</fullName>
    </recommendedName>
</protein>
<proteinExistence type="predicted"/>
<feature type="domain" description="DED" evidence="1">
    <location>
        <begin position="12"/>
        <end position="94"/>
    </location>
</feature>
<dbReference type="Proteomes" id="UP000824540">
    <property type="component" value="Unassembled WGS sequence"/>
</dbReference>
<dbReference type="PROSITE" id="PS50824">
    <property type="entry name" value="DAPIN"/>
    <property type="match status" value="1"/>
</dbReference>
<dbReference type="Pfam" id="PF02758">
    <property type="entry name" value="PYRIN"/>
    <property type="match status" value="1"/>
</dbReference>
<organism evidence="3 4">
    <name type="scientific">Albula glossodonta</name>
    <name type="common">roundjaw bonefish</name>
    <dbReference type="NCBI Taxonomy" id="121402"/>
    <lineage>
        <taxon>Eukaryota</taxon>
        <taxon>Metazoa</taxon>
        <taxon>Chordata</taxon>
        <taxon>Craniata</taxon>
        <taxon>Vertebrata</taxon>
        <taxon>Euteleostomi</taxon>
        <taxon>Actinopterygii</taxon>
        <taxon>Neopterygii</taxon>
        <taxon>Teleostei</taxon>
        <taxon>Albuliformes</taxon>
        <taxon>Albulidae</taxon>
        <taxon>Albula</taxon>
    </lineage>
</organism>
<dbReference type="InterPro" id="IPR001875">
    <property type="entry name" value="DED_dom"/>
</dbReference>
<evidence type="ECO:0000313" key="4">
    <source>
        <dbReference type="Proteomes" id="UP000824540"/>
    </source>
</evidence>
<evidence type="ECO:0008006" key="5">
    <source>
        <dbReference type="Google" id="ProtNLM"/>
    </source>
</evidence>
<dbReference type="GO" id="GO:0042981">
    <property type="term" value="P:regulation of apoptotic process"/>
    <property type="evidence" value="ECO:0007669"/>
    <property type="project" value="InterPro"/>
</dbReference>
<dbReference type="SUPFAM" id="SSF47986">
    <property type="entry name" value="DEATH domain"/>
    <property type="match status" value="1"/>
</dbReference>
<comment type="caution">
    <text evidence="3">The sequence shown here is derived from an EMBL/GenBank/DDBJ whole genome shotgun (WGS) entry which is preliminary data.</text>
</comment>
<dbReference type="AlphaFoldDB" id="A0A8T2MW63"/>
<dbReference type="InterPro" id="IPR004020">
    <property type="entry name" value="DAPIN"/>
</dbReference>
<evidence type="ECO:0000313" key="3">
    <source>
        <dbReference type="EMBL" id="KAG9331836.1"/>
    </source>
</evidence>
<accession>A0A8T2MW63</accession>
<dbReference type="OrthoDB" id="10058437at2759"/>
<reference evidence="3" key="1">
    <citation type="thesis" date="2021" institute="BYU ScholarsArchive" country="Provo, UT, USA">
        <title>Applications of and Algorithms for Genome Assembly and Genomic Analyses with an Emphasis on Marine Teleosts.</title>
        <authorList>
            <person name="Pickett B.D."/>
        </authorList>
    </citation>
    <scope>NUCLEOTIDE SEQUENCE</scope>
    <source>
        <strain evidence="3">HI-2016</strain>
    </source>
</reference>
<keyword evidence="4" id="KW-1185">Reference proteome</keyword>
<dbReference type="InterPro" id="IPR011029">
    <property type="entry name" value="DEATH-like_dom_sf"/>
</dbReference>
<dbReference type="EMBL" id="JAFBMS010000283">
    <property type="protein sequence ID" value="KAG9331836.1"/>
    <property type="molecule type" value="Genomic_DNA"/>
</dbReference>
<evidence type="ECO:0000259" key="2">
    <source>
        <dbReference type="PROSITE" id="PS50824"/>
    </source>
</evidence>
<dbReference type="PROSITE" id="PS50168">
    <property type="entry name" value="DED"/>
    <property type="match status" value="1"/>
</dbReference>
<feature type="domain" description="Pyrin" evidence="2">
    <location>
        <begin position="1"/>
        <end position="98"/>
    </location>
</feature>
<name>A0A8T2MW63_9TELE</name>